<reference evidence="1 2" key="1">
    <citation type="journal article" date="2019" name="Int. J. Syst. Evol. Microbiol.">
        <title>The Global Catalogue of Microorganisms (GCM) 10K type strain sequencing project: providing services to taxonomists for standard genome sequencing and annotation.</title>
        <authorList>
            <consortium name="The Broad Institute Genomics Platform"/>
            <consortium name="The Broad Institute Genome Sequencing Center for Infectious Disease"/>
            <person name="Wu L."/>
            <person name="Ma J."/>
        </authorList>
    </citation>
    <scope>NUCLEOTIDE SEQUENCE [LARGE SCALE GENOMIC DNA]</scope>
    <source>
        <strain evidence="1 2">LMG 29247</strain>
    </source>
</reference>
<sequence length="155" mass="17058">MVRLDFRVIGRGVCLTGRGDGYASDYFPPLARKLLDGTAPILRGEEFTAVFHYMNGRLIFTPSTDETVIVSATAADGTKLNPDVPDRGVAVSKTAIVEEILRLGAHVEANLEAVVPDFDDERIQTFLHAYENAQRVAREHGIEAPEPVEYGTDRE</sequence>
<dbReference type="RefSeq" id="WP_273739904.1">
    <property type="nucleotide sequence ID" value="NZ_JAQIVI010000313.1"/>
</dbReference>
<protein>
    <submittedName>
        <fullName evidence="1">Uncharacterized protein</fullName>
    </submittedName>
</protein>
<organism evidence="1 2">
    <name type="scientific">Natrinema soli</name>
    <dbReference type="NCBI Taxonomy" id="1930624"/>
    <lineage>
        <taxon>Archaea</taxon>
        <taxon>Methanobacteriati</taxon>
        <taxon>Methanobacteriota</taxon>
        <taxon>Stenosarchaea group</taxon>
        <taxon>Halobacteria</taxon>
        <taxon>Halobacteriales</taxon>
        <taxon>Natrialbaceae</taxon>
        <taxon>Natrinema</taxon>
    </lineage>
</organism>
<accession>A0ABD5SPP9</accession>
<evidence type="ECO:0000313" key="2">
    <source>
        <dbReference type="Proteomes" id="UP001596383"/>
    </source>
</evidence>
<gene>
    <name evidence="1" type="ORF">ACFQE6_18930</name>
</gene>
<name>A0ABD5SPP9_9EURY</name>
<comment type="caution">
    <text evidence="1">The sequence shown here is derived from an EMBL/GenBank/DDBJ whole genome shotgun (WGS) entry which is preliminary data.</text>
</comment>
<evidence type="ECO:0000313" key="1">
    <source>
        <dbReference type="EMBL" id="MFC6766973.1"/>
    </source>
</evidence>
<proteinExistence type="predicted"/>
<dbReference type="AlphaFoldDB" id="A0ABD5SPP9"/>
<keyword evidence="2" id="KW-1185">Reference proteome</keyword>
<dbReference type="EMBL" id="JBHSWV010000313">
    <property type="protein sequence ID" value="MFC6766973.1"/>
    <property type="molecule type" value="Genomic_DNA"/>
</dbReference>
<dbReference type="Proteomes" id="UP001596383">
    <property type="component" value="Unassembled WGS sequence"/>
</dbReference>